<dbReference type="Pfam" id="PF04559">
    <property type="entry name" value="Herpes_UL17"/>
    <property type="match status" value="1"/>
</dbReference>
<dbReference type="GO" id="GO:0019028">
    <property type="term" value="C:viral capsid"/>
    <property type="evidence" value="ECO:0007669"/>
    <property type="project" value="UniProtKB-KW"/>
</dbReference>
<accession>A0A089X4K0</accession>
<gene>
    <name evidence="8" type="primary">UL17</name>
</gene>
<dbReference type="HAMAP" id="MF_04017">
    <property type="entry name" value="HSV_CVC1"/>
    <property type="match status" value="1"/>
</dbReference>
<evidence type="ECO:0000256" key="3">
    <source>
        <dbReference type="ARBA" id="ARBA00022612"/>
    </source>
</evidence>
<evidence type="ECO:0000256" key="2">
    <source>
        <dbReference type="ARBA" id="ARBA00022562"/>
    </source>
</evidence>
<keyword evidence="1" id="KW-0167">Capsid protein</keyword>
<keyword evidence="2" id="KW-1048">Host nucleus</keyword>
<name>A0A089X4K0_HHV1</name>
<dbReference type="EMBL" id="KM222720">
    <property type="protein sequence ID" value="AIR95812.1"/>
    <property type="molecule type" value="Genomic_DNA"/>
</dbReference>
<keyword evidence="6" id="KW-0231">Viral genome packaging</keyword>
<dbReference type="InterPro" id="IPR007640">
    <property type="entry name" value="UL17-like"/>
</dbReference>
<evidence type="ECO:0000256" key="5">
    <source>
        <dbReference type="ARBA" id="ARBA00022921"/>
    </source>
</evidence>
<keyword evidence="5" id="KW-0426">Late protein</keyword>
<keyword evidence="4" id="KW-0946">Virion</keyword>
<organismHost>
    <name type="scientific">Homo sapiens</name>
    <name type="common">Human</name>
    <dbReference type="NCBI Taxonomy" id="9606"/>
</organismHost>
<feature type="region of interest" description="Disordered" evidence="7">
    <location>
        <begin position="200"/>
        <end position="243"/>
    </location>
</feature>
<evidence type="ECO:0000256" key="7">
    <source>
        <dbReference type="SAM" id="MobiDB-lite"/>
    </source>
</evidence>
<evidence type="ECO:0000313" key="8">
    <source>
        <dbReference type="EMBL" id="AIR95812.1"/>
    </source>
</evidence>
<reference evidence="8" key="1">
    <citation type="submission" date="2014-07" db="EMBL/GenBank/DDBJ databases">
        <title>Genome sequence of the anterograde-spread defective HSV-1 strain McIntyre.</title>
        <authorList>
            <person name="Szpara M.L."/>
            <person name="Tafuri Y."/>
            <person name="Parsons L."/>
            <person name="Engel E.A."/>
            <person name="Enquist L.W."/>
        </authorList>
    </citation>
    <scope>NUCLEOTIDE SEQUENCE</scope>
    <source>
        <strain evidence="8">MacIntyre</strain>
    </source>
</reference>
<evidence type="ECO:0000256" key="1">
    <source>
        <dbReference type="ARBA" id="ARBA00022561"/>
    </source>
</evidence>
<sequence length="703" mass="74639">MNAHLANEVQYDLGHGPGRPSSLVHVIISSECLAAAGIPLAALMRGRPGLGTAANFQVEIQTRAHATGDCTPWCTAFAAYVPAGAVGELLAPVVPAHPGLLPRASSAGGLFVSLPVVCDAQGVYDPYAVVALRLAWGSGASCARVILFSYDELVPPNTRYAADSTRIMRVCRHLCRYVALLGAAAPPAAKEAAAHLSMGLGESASPRPQPLARPHAGAPADPPIVGASDPPISPEEQLTAPGGDMTAAQDVSIAQENEEILALVQRAVQDVTRRHPVRARTGRAACGVASGLRQGALVHQAVSGGAMGAADADAVLAGLEPPGGGRFVAPAPHGPGGEDILNDVLTLTPGTTKPRSLVEWLDRGWEALAGGDRPDWLWSRRSISVVLRHHYGTKQRFVVVSYENSVAWGGRRARPPLLSSALATALTEACAAERVVRPHQLSPAGQAELLLRFPALEVPLRHPRPVLPPFDIAAEVAFTARIHLACLRALGQAIRAALQGGPRISQRLRYDFGPDQRAWLGEVTRRFPILLENLMRAVEGTAPDAFFHTAYALAVLAHLGGRGGRGRRVVPLGDDLPARFADSDGHYVFDYYSTSGDTLRLNNRPIAVAMDGDVSKREQSKCRFMEAVPSTAPRRVCEQYLPGESYAYLCLGFNRRLCGIVVFPGGFAFTINIAAYLSLSDPVARAAVLRFCRKVSSGNGRSR</sequence>
<evidence type="ECO:0000256" key="6">
    <source>
        <dbReference type="ARBA" id="ARBA00023219"/>
    </source>
</evidence>
<proteinExistence type="inferred from homology"/>
<dbReference type="GO" id="GO:0051276">
    <property type="term" value="P:chromosome organization"/>
    <property type="evidence" value="ECO:0007669"/>
    <property type="project" value="InterPro"/>
</dbReference>
<keyword evidence="3" id="KW-1188">Viral release from host cell</keyword>
<evidence type="ECO:0000256" key="4">
    <source>
        <dbReference type="ARBA" id="ARBA00022844"/>
    </source>
</evidence>
<protein>
    <submittedName>
        <fullName evidence="8">UL17</fullName>
    </submittedName>
</protein>
<organism evidence="8">
    <name type="scientific">Human herpesvirus 1</name>
    <name type="common">HHV-1</name>
    <name type="synonym">Human herpes simplex virus 1</name>
    <dbReference type="NCBI Taxonomy" id="10298"/>
    <lineage>
        <taxon>Viruses</taxon>
        <taxon>Duplodnaviria</taxon>
        <taxon>Heunggongvirae</taxon>
        <taxon>Peploviricota</taxon>
        <taxon>Herviviricetes</taxon>
        <taxon>Herpesvirales</taxon>
        <taxon>Orthoherpesviridae</taxon>
        <taxon>Alphaherpesvirinae</taxon>
        <taxon>Simplexvirus</taxon>
        <taxon>Simplexvirus humanalpha1</taxon>
    </lineage>
</organism>